<feature type="region of interest" description="Disordered" evidence="1">
    <location>
        <begin position="57"/>
        <end position="85"/>
    </location>
</feature>
<dbReference type="AlphaFoldDB" id="A0A7S4EJU2"/>
<name>A0A7S4EJU2_9STRA</name>
<protein>
    <submittedName>
        <fullName evidence="2">Uncharacterized protein</fullName>
    </submittedName>
</protein>
<accession>A0A7S4EJU2</accession>
<sequence>MNKAGPFFLVASARAPQAGEKALENIKGCWDAATVTSFCGIKWTRFNGCKADAINDGSGGSSGSDISSSRARRDNSGDSNTEVHSGPAGVVVRDLFHAARAIISVYGAAAGFEALYGRANERGESHYALLADEEVSTSRLDAVVQVLGTIQSDIFGWNSACIDKLGERNRMHERKSQTRTSGSKQTNEA</sequence>
<dbReference type="EMBL" id="HBIX01014703">
    <property type="protein sequence ID" value="CAE0717992.1"/>
    <property type="molecule type" value="Transcribed_RNA"/>
</dbReference>
<evidence type="ECO:0000256" key="1">
    <source>
        <dbReference type="SAM" id="MobiDB-lite"/>
    </source>
</evidence>
<reference evidence="2" key="1">
    <citation type="submission" date="2021-01" db="EMBL/GenBank/DDBJ databases">
        <authorList>
            <person name="Corre E."/>
            <person name="Pelletier E."/>
            <person name="Niang G."/>
            <person name="Scheremetjew M."/>
            <person name="Finn R."/>
            <person name="Kale V."/>
            <person name="Holt S."/>
            <person name="Cochrane G."/>
            <person name="Meng A."/>
            <person name="Brown T."/>
            <person name="Cohen L."/>
        </authorList>
    </citation>
    <scope>NUCLEOTIDE SEQUENCE</scope>
    <source>
        <strain evidence="2">10249 10 AB</strain>
    </source>
</reference>
<feature type="compositionally biased region" description="Polar residues" evidence="1">
    <location>
        <begin position="178"/>
        <end position="189"/>
    </location>
</feature>
<feature type="region of interest" description="Disordered" evidence="1">
    <location>
        <begin position="168"/>
        <end position="189"/>
    </location>
</feature>
<evidence type="ECO:0000313" key="2">
    <source>
        <dbReference type="EMBL" id="CAE0717992.1"/>
    </source>
</evidence>
<organism evidence="2">
    <name type="scientific">Pseudo-nitzschia australis</name>
    <dbReference type="NCBI Taxonomy" id="44445"/>
    <lineage>
        <taxon>Eukaryota</taxon>
        <taxon>Sar</taxon>
        <taxon>Stramenopiles</taxon>
        <taxon>Ochrophyta</taxon>
        <taxon>Bacillariophyta</taxon>
        <taxon>Bacillariophyceae</taxon>
        <taxon>Bacillariophycidae</taxon>
        <taxon>Bacillariales</taxon>
        <taxon>Bacillariaceae</taxon>
        <taxon>Pseudo-nitzschia</taxon>
    </lineage>
</organism>
<gene>
    <name evidence="2" type="ORF">PAUS00366_LOCUS10745</name>
</gene>
<proteinExistence type="predicted"/>